<dbReference type="SUPFAM" id="SSF46785">
    <property type="entry name" value="Winged helix' DNA-binding domain"/>
    <property type="match status" value="1"/>
</dbReference>
<keyword evidence="3" id="KW-0804">Transcription</keyword>
<gene>
    <name evidence="6" type="ORF">JCM14722_10120</name>
</gene>
<dbReference type="InterPro" id="IPR011991">
    <property type="entry name" value="ArsR-like_HTH"/>
</dbReference>
<dbReference type="PANTHER" id="PTHR33154">
    <property type="entry name" value="TRANSCRIPTIONAL REGULATOR, ARSR FAMILY"/>
    <property type="match status" value="1"/>
</dbReference>
<feature type="coiled-coil region" evidence="4">
    <location>
        <begin position="82"/>
        <end position="109"/>
    </location>
</feature>
<keyword evidence="4" id="KW-0175">Coiled coil</keyword>
<dbReference type="Proteomes" id="UP001061361">
    <property type="component" value="Chromosome"/>
</dbReference>
<dbReference type="PRINTS" id="PR00778">
    <property type="entry name" value="HTHARSR"/>
</dbReference>
<dbReference type="RefSeq" id="WP_264983525.1">
    <property type="nucleotide sequence ID" value="NZ_AP026708.1"/>
</dbReference>
<evidence type="ECO:0000256" key="3">
    <source>
        <dbReference type="ARBA" id="ARBA00023163"/>
    </source>
</evidence>
<dbReference type="InterPro" id="IPR036388">
    <property type="entry name" value="WH-like_DNA-bd_sf"/>
</dbReference>
<dbReference type="InterPro" id="IPR001845">
    <property type="entry name" value="HTH_ArsR_DNA-bd_dom"/>
</dbReference>
<evidence type="ECO:0000313" key="6">
    <source>
        <dbReference type="EMBL" id="BDQ33470.1"/>
    </source>
</evidence>
<sequence length="117" mass="13441">MEQLAQCFKGLAEPIRLRAIRLLDHGELCICDLMNGLDLPQSTMSRHMSFLKNSGWVQSRRKGQWVYYSLAAPQQEIQALVLQVLKQNLPELEEARQDYARLMNFLETKDTDNSCAA</sequence>
<evidence type="ECO:0000313" key="7">
    <source>
        <dbReference type="Proteomes" id="UP001061361"/>
    </source>
</evidence>
<protein>
    <submittedName>
        <fullName evidence="6">Transcriptional regulator</fullName>
    </submittedName>
</protein>
<feature type="domain" description="HTH arsR-type" evidence="5">
    <location>
        <begin position="1"/>
        <end position="96"/>
    </location>
</feature>
<dbReference type="NCBIfam" id="NF033788">
    <property type="entry name" value="HTH_metalloreg"/>
    <property type="match status" value="1"/>
</dbReference>
<dbReference type="InterPro" id="IPR036390">
    <property type="entry name" value="WH_DNA-bd_sf"/>
</dbReference>
<evidence type="ECO:0000259" key="5">
    <source>
        <dbReference type="PROSITE" id="PS50987"/>
    </source>
</evidence>
<evidence type="ECO:0000256" key="4">
    <source>
        <dbReference type="SAM" id="Coils"/>
    </source>
</evidence>
<organism evidence="6 7">
    <name type="scientific">Pseudodesulfovibrio portus</name>
    <dbReference type="NCBI Taxonomy" id="231439"/>
    <lineage>
        <taxon>Bacteria</taxon>
        <taxon>Pseudomonadati</taxon>
        <taxon>Thermodesulfobacteriota</taxon>
        <taxon>Desulfovibrionia</taxon>
        <taxon>Desulfovibrionales</taxon>
        <taxon>Desulfovibrionaceae</taxon>
    </lineage>
</organism>
<proteinExistence type="predicted"/>
<dbReference type="CDD" id="cd00090">
    <property type="entry name" value="HTH_ARSR"/>
    <property type="match status" value="1"/>
</dbReference>
<evidence type="ECO:0000256" key="2">
    <source>
        <dbReference type="ARBA" id="ARBA00023125"/>
    </source>
</evidence>
<reference evidence="6" key="1">
    <citation type="submission" date="2022-08" db="EMBL/GenBank/DDBJ databases">
        <title>Genome Sequence of the sulphate-reducing bacterium, Pseudodesulfovibrio portus JCM14722.</title>
        <authorList>
            <person name="Kondo R."/>
            <person name="Kataoka T."/>
        </authorList>
    </citation>
    <scope>NUCLEOTIDE SEQUENCE</scope>
    <source>
        <strain evidence="6">JCM 14722</strain>
    </source>
</reference>
<dbReference type="SMART" id="SM00418">
    <property type="entry name" value="HTH_ARSR"/>
    <property type="match status" value="1"/>
</dbReference>
<accession>A0ABN6RTV5</accession>
<keyword evidence="1" id="KW-0805">Transcription regulation</keyword>
<keyword evidence="7" id="KW-1185">Reference proteome</keyword>
<dbReference type="PROSITE" id="PS50987">
    <property type="entry name" value="HTH_ARSR_2"/>
    <property type="match status" value="1"/>
</dbReference>
<dbReference type="InterPro" id="IPR051081">
    <property type="entry name" value="HTH_MetalResp_TranReg"/>
</dbReference>
<name>A0ABN6RTV5_9BACT</name>
<keyword evidence="2" id="KW-0238">DNA-binding</keyword>
<dbReference type="EMBL" id="AP026708">
    <property type="protein sequence ID" value="BDQ33470.1"/>
    <property type="molecule type" value="Genomic_DNA"/>
</dbReference>
<dbReference type="Pfam" id="PF01022">
    <property type="entry name" value="HTH_5"/>
    <property type="match status" value="1"/>
</dbReference>
<evidence type="ECO:0000256" key="1">
    <source>
        <dbReference type="ARBA" id="ARBA00023015"/>
    </source>
</evidence>
<dbReference type="PANTHER" id="PTHR33154:SF18">
    <property type="entry name" value="ARSENICAL RESISTANCE OPERON REPRESSOR"/>
    <property type="match status" value="1"/>
</dbReference>
<dbReference type="Gene3D" id="1.10.10.10">
    <property type="entry name" value="Winged helix-like DNA-binding domain superfamily/Winged helix DNA-binding domain"/>
    <property type="match status" value="1"/>
</dbReference>